<dbReference type="GO" id="GO:0005524">
    <property type="term" value="F:ATP binding"/>
    <property type="evidence" value="ECO:0007669"/>
    <property type="project" value="UniProtKB-UniRule"/>
</dbReference>
<feature type="binding site" evidence="8">
    <location>
        <position position="18"/>
    </location>
    <ligand>
        <name>Mg(2+)</name>
        <dbReference type="ChEBI" id="CHEBI:18420"/>
    </ligand>
</feature>
<dbReference type="EMBL" id="MKEK01000001">
    <property type="protein sequence ID" value="OEY69608.1"/>
    <property type="molecule type" value="Genomic_DNA"/>
</dbReference>
<dbReference type="InterPro" id="IPR004472">
    <property type="entry name" value="DTB_synth_BioD"/>
</dbReference>
<dbReference type="InterPro" id="IPR027417">
    <property type="entry name" value="P-loop_NTPase"/>
</dbReference>
<dbReference type="PIRSF" id="PIRSF006755">
    <property type="entry name" value="DTB_synth"/>
    <property type="match status" value="1"/>
</dbReference>
<evidence type="ECO:0000256" key="5">
    <source>
        <dbReference type="ARBA" id="ARBA00022756"/>
    </source>
</evidence>
<gene>
    <name evidence="8" type="primary">bioD</name>
    <name evidence="9" type="ORF">BI198_08580</name>
</gene>
<dbReference type="Pfam" id="PF13500">
    <property type="entry name" value="AAA_26"/>
    <property type="match status" value="1"/>
</dbReference>
<dbReference type="Gene3D" id="3.40.50.300">
    <property type="entry name" value="P-loop containing nucleotide triphosphate hydrolases"/>
    <property type="match status" value="1"/>
</dbReference>
<comment type="catalytic activity">
    <reaction evidence="8">
        <text>(7R,8S)-7,8-diammoniononanoate + CO2 + ATP = (4R,5S)-dethiobiotin + ADP + phosphate + 3 H(+)</text>
        <dbReference type="Rhea" id="RHEA:15805"/>
        <dbReference type="ChEBI" id="CHEBI:15378"/>
        <dbReference type="ChEBI" id="CHEBI:16526"/>
        <dbReference type="ChEBI" id="CHEBI:30616"/>
        <dbReference type="ChEBI" id="CHEBI:43474"/>
        <dbReference type="ChEBI" id="CHEBI:149469"/>
        <dbReference type="ChEBI" id="CHEBI:149473"/>
        <dbReference type="ChEBI" id="CHEBI:456216"/>
        <dbReference type="EC" id="6.3.3.3"/>
    </reaction>
</comment>
<evidence type="ECO:0000313" key="9">
    <source>
        <dbReference type="EMBL" id="OEY69608.1"/>
    </source>
</evidence>
<dbReference type="EC" id="6.3.3.3" evidence="8"/>
<feature type="binding site" evidence="8">
    <location>
        <position position="120"/>
    </location>
    <ligand>
        <name>Mg(2+)</name>
        <dbReference type="ChEBI" id="CHEBI:18420"/>
    </ligand>
</feature>
<dbReference type="FunFam" id="3.40.50.300:FF:000292">
    <property type="entry name" value="ATP-dependent dethiobiotin synthetase BioD"/>
    <property type="match status" value="1"/>
</dbReference>
<organism evidence="9 10">
    <name type="scientific">Rheinheimera salexigens</name>
    <dbReference type="NCBI Taxonomy" id="1628148"/>
    <lineage>
        <taxon>Bacteria</taxon>
        <taxon>Pseudomonadati</taxon>
        <taxon>Pseudomonadota</taxon>
        <taxon>Gammaproteobacteria</taxon>
        <taxon>Chromatiales</taxon>
        <taxon>Chromatiaceae</taxon>
        <taxon>Rheinheimera</taxon>
    </lineage>
</organism>
<keyword evidence="3 8" id="KW-0479">Metal-binding</keyword>
<comment type="function">
    <text evidence="8">Catalyzes a mechanistically unusual reaction, the ATP-dependent insertion of CO2 between the N7 and N8 nitrogen atoms of 7,8-diaminopelargonic acid (DAPA, also called 7,8-diammoniononanoate) to form a ureido ring.</text>
</comment>
<feature type="binding site" evidence="8">
    <location>
        <begin position="120"/>
        <end position="123"/>
    </location>
    <ligand>
        <name>ATP</name>
        <dbReference type="ChEBI" id="CHEBI:30616"/>
    </ligand>
</feature>
<evidence type="ECO:0000256" key="8">
    <source>
        <dbReference type="HAMAP-Rule" id="MF_00336"/>
    </source>
</evidence>
<evidence type="ECO:0000256" key="2">
    <source>
        <dbReference type="ARBA" id="ARBA00022598"/>
    </source>
</evidence>
<dbReference type="STRING" id="1628148.BI198_08580"/>
<comment type="subcellular location">
    <subcellularLocation>
        <location evidence="8">Cytoplasm</location>
    </subcellularLocation>
</comment>
<comment type="cofactor">
    <cofactor evidence="8">
        <name>Mg(2+)</name>
        <dbReference type="ChEBI" id="CHEBI:18420"/>
    </cofactor>
</comment>
<feature type="binding site" evidence="8">
    <location>
        <position position="58"/>
    </location>
    <ligand>
        <name>Mg(2+)</name>
        <dbReference type="ChEBI" id="CHEBI:18420"/>
    </ligand>
</feature>
<accession>A0A1E7Q6D8</accession>
<feature type="binding site" evidence="8">
    <location>
        <begin position="14"/>
        <end position="19"/>
    </location>
    <ligand>
        <name>ATP</name>
        <dbReference type="ChEBI" id="CHEBI:30616"/>
    </ligand>
</feature>
<dbReference type="PANTHER" id="PTHR43210:SF5">
    <property type="entry name" value="DETHIOBIOTIN SYNTHETASE"/>
    <property type="match status" value="1"/>
</dbReference>
<dbReference type="GO" id="GO:0009102">
    <property type="term" value="P:biotin biosynthetic process"/>
    <property type="evidence" value="ECO:0007669"/>
    <property type="project" value="UniProtKB-UniRule"/>
</dbReference>
<dbReference type="AlphaFoldDB" id="A0A1E7Q6D8"/>
<feature type="binding site" evidence="8">
    <location>
        <position position="58"/>
    </location>
    <ligand>
        <name>ATP</name>
        <dbReference type="ChEBI" id="CHEBI:30616"/>
    </ligand>
</feature>
<evidence type="ECO:0000256" key="7">
    <source>
        <dbReference type="ARBA" id="ARBA00022842"/>
    </source>
</evidence>
<comment type="subunit">
    <text evidence="8">Homodimer.</text>
</comment>
<dbReference type="Proteomes" id="UP000242258">
    <property type="component" value="Unassembled WGS sequence"/>
</dbReference>
<comment type="caution">
    <text evidence="9">The sequence shown here is derived from an EMBL/GenBank/DDBJ whole genome shotgun (WGS) entry which is preliminary data.</text>
</comment>
<reference evidence="10" key="1">
    <citation type="submission" date="2016-09" db="EMBL/GenBank/DDBJ databases">
        <authorList>
            <person name="Wan X."/>
            <person name="Hou S."/>
        </authorList>
    </citation>
    <scope>NUCLEOTIDE SEQUENCE [LARGE SCALE GENOMIC DNA]</scope>
    <source>
        <strain evidence="10">KH87</strain>
    </source>
</reference>
<proteinExistence type="inferred from homology"/>
<evidence type="ECO:0000256" key="6">
    <source>
        <dbReference type="ARBA" id="ARBA00022840"/>
    </source>
</evidence>
<keyword evidence="4 8" id="KW-0547">Nucleotide-binding</keyword>
<keyword evidence="6 8" id="KW-0067">ATP-binding</keyword>
<comment type="pathway">
    <text evidence="8">Cofactor biosynthesis; biotin biosynthesis; biotin from 7,8-diaminononanoate: step 1/2.</text>
</comment>
<protein>
    <recommendedName>
        <fullName evidence="8">ATP-dependent dethiobiotin synthetase BioD</fullName>
        <ecNumber evidence="8">6.3.3.3</ecNumber>
    </recommendedName>
    <alternativeName>
        <fullName evidence="8">DTB synthetase</fullName>
        <shortName evidence="8">DTBS</shortName>
    </alternativeName>
    <alternativeName>
        <fullName evidence="8">Dethiobiotin synthase</fullName>
    </alternativeName>
</protein>
<feature type="binding site" evidence="8">
    <location>
        <begin position="180"/>
        <end position="181"/>
    </location>
    <ligand>
        <name>ATP</name>
        <dbReference type="ChEBI" id="CHEBI:30616"/>
    </ligand>
</feature>
<feature type="active site" evidence="8">
    <location>
        <position position="39"/>
    </location>
</feature>
<evidence type="ECO:0000313" key="10">
    <source>
        <dbReference type="Proteomes" id="UP000242258"/>
    </source>
</evidence>
<keyword evidence="7 8" id="KW-0460">Magnesium</keyword>
<dbReference type="SUPFAM" id="SSF52540">
    <property type="entry name" value="P-loop containing nucleoside triphosphate hydrolases"/>
    <property type="match status" value="1"/>
</dbReference>
<dbReference type="OrthoDB" id="9802097at2"/>
<dbReference type="CDD" id="cd03109">
    <property type="entry name" value="DTBS"/>
    <property type="match status" value="1"/>
</dbReference>
<evidence type="ECO:0000256" key="3">
    <source>
        <dbReference type="ARBA" id="ARBA00022723"/>
    </source>
</evidence>
<dbReference type="UniPathway" id="UPA00078">
    <property type="reaction ID" value="UER00161"/>
</dbReference>
<evidence type="ECO:0000256" key="4">
    <source>
        <dbReference type="ARBA" id="ARBA00022741"/>
    </source>
</evidence>
<comment type="caution">
    <text evidence="8">Lacks conserved residue(s) required for the propagation of feature annotation.</text>
</comment>
<dbReference type="HAMAP" id="MF_00336">
    <property type="entry name" value="BioD"/>
    <property type="match status" value="1"/>
</dbReference>
<dbReference type="PANTHER" id="PTHR43210">
    <property type="entry name" value="DETHIOBIOTIN SYNTHETASE"/>
    <property type="match status" value="1"/>
</dbReference>
<keyword evidence="1 8" id="KW-0963">Cytoplasm</keyword>
<comment type="similarity">
    <text evidence="8">Belongs to the dethiobiotin synthetase family.</text>
</comment>
<keyword evidence="2 8" id="KW-0436">Ligase</keyword>
<evidence type="ECO:0000256" key="1">
    <source>
        <dbReference type="ARBA" id="ARBA00022490"/>
    </source>
</evidence>
<sequence length="247" mass="26973">MSCKTVFITATDTDAGKTYVSVMLLQGLKQLNQQVIAVKPIAAGGLEVSGHMANENSDALLLQQHSSNALPHSWHNPLFFQQPVAPHLAAALSQQPINEAVLNHSLQQWQQHPADVCVIEGAGGWLLPLNNKRYLADWVAEHKLAVIVVIGVKLGCLNHAMLTLREIERSGCKIVGWVANCVDPHMLLLEQNIQDLQQRISQPCLAVLPFQPCTQLSTKDSDPTHPTHNSAYAEQAKQLATAVMALL</sequence>
<name>A0A1E7Q6D8_9GAMM</name>
<keyword evidence="10" id="KW-1185">Reference proteome</keyword>
<dbReference type="NCBIfam" id="TIGR00347">
    <property type="entry name" value="bioD"/>
    <property type="match status" value="1"/>
</dbReference>
<dbReference type="GO" id="GO:0005829">
    <property type="term" value="C:cytosol"/>
    <property type="evidence" value="ECO:0007669"/>
    <property type="project" value="TreeGrafter"/>
</dbReference>
<dbReference type="GO" id="GO:0000287">
    <property type="term" value="F:magnesium ion binding"/>
    <property type="evidence" value="ECO:0007669"/>
    <property type="project" value="UniProtKB-UniRule"/>
</dbReference>
<dbReference type="GO" id="GO:0042803">
    <property type="term" value="F:protein homodimerization activity"/>
    <property type="evidence" value="ECO:0007669"/>
    <property type="project" value="UniProtKB-ARBA"/>
</dbReference>
<keyword evidence="5 8" id="KW-0093">Biotin biosynthesis</keyword>
<dbReference type="GO" id="GO:0004141">
    <property type="term" value="F:dethiobiotin synthase activity"/>
    <property type="evidence" value="ECO:0007669"/>
    <property type="project" value="UniProtKB-UniRule"/>
</dbReference>